<sequence>HFSVHRRRKMTNIDQQRVILLLDMDCFYAQCETVRLGLDPELPLALLQWNSALAVNYPARKYGIKRGDSFENIQEKSLGECVAIHLPVTTLNDNSSGSKVGSVSSSVSSPVKNPYKKEEETTSKFSPNSAKKENQNENIEENTIPEEDLISSYDAEFNQPSHKREEMYKREKNRMRSRNEGKACLDRYRLASARIFSFIDETLTKHLGKKNYILERASIDELFIDVTAFCNNPDNSPNESEVDAKKAENTVQPPYAESQFRSTYQEEAIEFLKETTICDEQNLDPDEIKGENALVLGCHIARTVRRSVFRELNFTLSAGISTSKLVAKLGASYGKPNGQAVIFPGAIPKVMDETQIRKARMLGGKLGKKVLSLLPESETTMGSISRLLSLDDLVKAIGEESGKWVFHACRGICTEEVKSTIKVLPKSITAFKSFSGVGYPELEKWTELLARDIMKRVEIDSGRNNRLPKSCTLGYTTEPGGAWIGRSVRLAFPTDRDFDVRVKRLVNSTRKVLTESGHTTVIRLGYSAIDFVNRPAKGIESFFAVGTKKSCTTRHMVCKTIVHKESQDRQVRPKGIEAFLSSGKNNSSATAQKYHHTSHDLDRNGNTKDFITVDDCKQAPADAAVIAGAGIQTSEATHTETLLHHAAQSETNMSMTDEEIARQLQIAYDNELGNDNTTASVKHKKEFNQDKALALKLQLSYDREHAVLSGVEKYSNNTNKKLSVVARSHDGGKMPKKYKIDSYFSSNKSLSK</sequence>
<dbReference type="Gene3D" id="3.40.1170.60">
    <property type="match status" value="1"/>
</dbReference>
<keyword evidence="5" id="KW-0234">DNA repair</keyword>
<dbReference type="PANTHER" id="PTHR45873">
    <property type="entry name" value="DNA POLYMERASE ETA"/>
    <property type="match status" value="1"/>
</dbReference>
<keyword evidence="3" id="KW-0479">Metal-binding</keyword>
<dbReference type="InterPro" id="IPR043502">
    <property type="entry name" value="DNA/RNA_pol_sf"/>
</dbReference>
<feature type="compositionally biased region" description="Polar residues" evidence="7">
    <location>
        <begin position="582"/>
        <end position="591"/>
    </location>
</feature>
<dbReference type="GO" id="GO:0006281">
    <property type="term" value="P:DNA repair"/>
    <property type="evidence" value="ECO:0007669"/>
    <property type="project" value="UniProtKB-KW"/>
</dbReference>
<dbReference type="SUPFAM" id="SSF56672">
    <property type="entry name" value="DNA/RNA polymerases"/>
    <property type="match status" value="2"/>
</dbReference>
<dbReference type="PIRSF" id="PIRSF036603">
    <property type="entry name" value="DPol_eta"/>
    <property type="match status" value="1"/>
</dbReference>
<dbReference type="InterPro" id="IPR043128">
    <property type="entry name" value="Rev_trsase/Diguanyl_cyclase"/>
</dbReference>
<keyword evidence="2" id="KW-0808">Transferase</keyword>
<feature type="region of interest" description="Disordered" evidence="7">
    <location>
        <begin position="94"/>
        <end position="175"/>
    </location>
</feature>
<dbReference type="Proteomes" id="UP001516023">
    <property type="component" value="Unassembled WGS sequence"/>
</dbReference>
<feature type="compositionally biased region" description="Acidic residues" evidence="7">
    <location>
        <begin position="138"/>
        <end position="149"/>
    </location>
</feature>
<dbReference type="Pfam" id="PF21704">
    <property type="entry name" value="POLH-Rev1_HhH"/>
    <property type="match status" value="1"/>
</dbReference>
<dbReference type="PROSITE" id="PS50173">
    <property type="entry name" value="UMUC"/>
    <property type="match status" value="1"/>
</dbReference>
<comment type="caution">
    <text evidence="9">The sequence shown here is derived from an EMBL/GenBank/DDBJ whole genome shotgun (WGS) entry which is preliminary data.</text>
</comment>
<organism evidence="9 10">
    <name type="scientific">Cyclotella cryptica</name>
    <dbReference type="NCBI Taxonomy" id="29204"/>
    <lineage>
        <taxon>Eukaryota</taxon>
        <taxon>Sar</taxon>
        <taxon>Stramenopiles</taxon>
        <taxon>Ochrophyta</taxon>
        <taxon>Bacillariophyta</taxon>
        <taxon>Coscinodiscophyceae</taxon>
        <taxon>Thalassiosirophycidae</taxon>
        <taxon>Stephanodiscales</taxon>
        <taxon>Stephanodiscaceae</taxon>
        <taxon>Cyclotella</taxon>
    </lineage>
</organism>
<evidence type="ECO:0000256" key="1">
    <source>
        <dbReference type="ARBA" id="ARBA00004123"/>
    </source>
</evidence>
<evidence type="ECO:0000256" key="5">
    <source>
        <dbReference type="ARBA" id="ARBA00023204"/>
    </source>
</evidence>
<protein>
    <recommendedName>
        <fullName evidence="8">UmuC domain-containing protein</fullName>
    </recommendedName>
</protein>
<keyword evidence="4" id="KW-0227">DNA damage</keyword>
<dbReference type="GO" id="GO:0046872">
    <property type="term" value="F:metal ion binding"/>
    <property type="evidence" value="ECO:0007669"/>
    <property type="project" value="UniProtKB-KW"/>
</dbReference>
<dbReference type="Gene3D" id="3.30.1490.100">
    <property type="entry name" value="DNA polymerase, Y-family, little finger domain"/>
    <property type="match status" value="1"/>
</dbReference>
<dbReference type="SUPFAM" id="SSF100879">
    <property type="entry name" value="Lesion bypass DNA polymerase (Y-family), little finger domain"/>
    <property type="match status" value="1"/>
</dbReference>
<evidence type="ECO:0000256" key="4">
    <source>
        <dbReference type="ARBA" id="ARBA00022763"/>
    </source>
</evidence>
<dbReference type="GO" id="GO:0016740">
    <property type="term" value="F:transferase activity"/>
    <property type="evidence" value="ECO:0007669"/>
    <property type="project" value="UniProtKB-KW"/>
</dbReference>
<name>A0ABD3PZE7_9STRA</name>
<dbReference type="Gene3D" id="1.10.150.20">
    <property type="entry name" value="5' to 3' exonuclease, C-terminal subdomain"/>
    <property type="match status" value="1"/>
</dbReference>
<dbReference type="EMBL" id="JABMIG020000096">
    <property type="protein sequence ID" value="KAL3792989.1"/>
    <property type="molecule type" value="Genomic_DNA"/>
</dbReference>
<dbReference type="Gene3D" id="3.30.70.270">
    <property type="match status" value="1"/>
</dbReference>
<feature type="domain" description="UmuC" evidence="8">
    <location>
        <begin position="19"/>
        <end position="363"/>
    </location>
</feature>
<comment type="subcellular location">
    <subcellularLocation>
        <location evidence="1">Nucleus</location>
    </subcellularLocation>
</comment>
<dbReference type="PANTHER" id="PTHR45873:SF1">
    <property type="entry name" value="DNA POLYMERASE ETA"/>
    <property type="match status" value="1"/>
</dbReference>
<keyword evidence="6" id="KW-0539">Nucleus</keyword>
<dbReference type="AlphaFoldDB" id="A0ABD3PZE7"/>
<evidence type="ECO:0000256" key="6">
    <source>
        <dbReference type="ARBA" id="ARBA00023242"/>
    </source>
</evidence>
<proteinExistence type="predicted"/>
<dbReference type="Pfam" id="PF00817">
    <property type="entry name" value="IMS"/>
    <property type="match status" value="1"/>
</dbReference>
<feature type="compositionally biased region" description="Basic and acidic residues" evidence="7">
    <location>
        <begin position="597"/>
        <end position="606"/>
    </location>
</feature>
<reference evidence="9 10" key="1">
    <citation type="journal article" date="2020" name="G3 (Bethesda)">
        <title>Improved Reference Genome for Cyclotella cryptica CCMP332, a Model for Cell Wall Morphogenesis, Salinity Adaptation, and Lipid Production in Diatoms (Bacillariophyta).</title>
        <authorList>
            <person name="Roberts W.R."/>
            <person name="Downey K.M."/>
            <person name="Ruck E.C."/>
            <person name="Traller J.C."/>
            <person name="Alverson A.J."/>
        </authorList>
    </citation>
    <scope>NUCLEOTIDE SEQUENCE [LARGE SCALE GENOMIC DNA]</scope>
    <source>
        <strain evidence="9 10">CCMP332</strain>
    </source>
</reference>
<feature type="region of interest" description="Disordered" evidence="7">
    <location>
        <begin position="580"/>
        <end position="606"/>
    </location>
</feature>
<gene>
    <name evidence="9" type="ORF">HJC23_011002</name>
</gene>
<evidence type="ECO:0000256" key="7">
    <source>
        <dbReference type="SAM" id="MobiDB-lite"/>
    </source>
</evidence>
<evidence type="ECO:0000313" key="10">
    <source>
        <dbReference type="Proteomes" id="UP001516023"/>
    </source>
</evidence>
<accession>A0ABD3PZE7</accession>
<evidence type="ECO:0000256" key="2">
    <source>
        <dbReference type="ARBA" id="ARBA00022679"/>
    </source>
</evidence>
<dbReference type="InterPro" id="IPR001126">
    <property type="entry name" value="UmuC"/>
</dbReference>
<evidence type="ECO:0000313" key="9">
    <source>
        <dbReference type="EMBL" id="KAL3792989.1"/>
    </source>
</evidence>
<keyword evidence="10" id="KW-1185">Reference proteome</keyword>
<dbReference type="GO" id="GO:0071897">
    <property type="term" value="P:DNA biosynthetic process"/>
    <property type="evidence" value="ECO:0007669"/>
    <property type="project" value="UniProtKB-ARBA"/>
</dbReference>
<evidence type="ECO:0000259" key="8">
    <source>
        <dbReference type="PROSITE" id="PS50173"/>
    </source>
</evidence>
<feature type="non-terminal residue" evidence="9">
    <location>
        <position position="1"/>
    </location>
</feature>
<dbReference type="InterPro" id="IPR052230">
    <property type="entry name" value="DNA_polymerase_eta"/>
</dbReference>
<dbReference type="GO" id="GO:0005634">
    <property type="term" value="C:nucleus"/>
    <property type="evidence" value="ECO:0007669"/>
    <property type="project" value="UniProtKB-SubCell"/>
</dbReference>
<evidence type="ECO:0000256" key="3">
    <source>
        <dbReference type="ARBA" id="ARBA00022723"/>
    </source>
</evidence>
<feature type="compositionally biased region" description="Low complexity" evidence="7">
    <location>
        <begin position="94"/>
        <end position="113"/>
    </location>
</feature>
<dbReference type="GO" id="GO:0006301">
    <property type="term" value="P:DNA damage tolerance"/>
    <property type="evidence" value="ECO:0007669"/>
    <property type="project" value="UniProtKB-ARBA"/>
</dbReference>
<dbReference type="InterPro" id="IPR036775">
    <property type="entry name" value="DNA_pol_Y-fam_lit_finger_sf"/>
</dbReference>